<dbReference type="KEGG" id="cput:CONPUDRAFT_126692"/>
<accession>A0A5M3MIA4</accession>
<dbReference type="Pfam" id="PF00566">
    <property type="entry name" value="RabGAP-TBC"/>
    <property type="match status" value="1"/>
</dbReference>
<dbReference type="SUPFAM" id="SSF47473">
    <property type="entry name" value="EF-hand"/>
    <property type="match status" value="1"/>
</dbReference>
<dbReference type="FunFam" id="1.10.8.270:FF:000002">
    <property type="entry name" value="TBC1 domain family member 9B"/>
    <property type="match status" value="1"/>
</dbReference>
<dbReference type="PROSITE" id="PS50086">
    <property type="entry name" value="TBC_RABGAP"/>
    <property type="match status" value="1"/>
</dbReference>
<feature type="domain" description="EF-hand" evidence="4">
    <location>
        <begin position="662"/>
        <end position="697"/>
    </location>
</feature>
<dbReference type="SUPFAM" id="SSF47923">
    <property type="entry name" value="Ypt/Rab-GAP domain of gyp1p"/>
    <property type="match status" value="2"/>
</dbReference>
<dbReference type="Gene3D" id="1.10.8.270">
    <property type="entry name" value="putative rabgap domain of human tbc1 domain family member 14 like domains"/>
    <property type="match status" value="1"/>
</dbReference>
<feature type="compositionally biased region" description="Low complexity" evidence="2">
    <location>
        <begin position="901"/>
        <end position="923"/>
    </location>
</feature>
<feature type="region of interest" description="Disordered" evidence="2">
    <location>
        <begin position="838"/>
        <end position="923"/>
    </location>
</feature>
<feature type="domain" description="Rab-GAP TBC" evidence="3">
    <location>
        <begin position="244"/>
        <end position="432"/>
    </location>
</feature>
<dbReference type="FunFam" id="1.10.472.80:FF:000051">
    <property type="entry name" value="Probable MDR1-Mac1p interacting protein"/>
    <property type="match status" value="1"/>
</dbReference>
<organism evidence="5 6">
    <name type="scientific">Coniophora puteana (strain RWD-64-598)</name>
    <name type="common">Brown rot fungus</name>
    <dbReference type="NCBI Taxonomy" id="741705"/>
    <lineage>
        <taxon>Eukaryota</taxon>
        <taxon>Fungi</taxon>
        <taxon>Dikarya</taxon>
        <taxon>Basidiomycota</taxon>
        <taxon>Agaricomycotina</taxon>
        <taxon>Agaricomycetes</taxon>
        <taxon>Agaricomycetidae</taxon>
        <taxon>Boletales</taxon>
        <taxon>Coniophorineae</taxon>
        <taxon>Coniophoraceae</taxon>
        <taxon>Coniophora</taxon>
    </lineage>
</organism>
<keyword evidence="1" id="KW-0106">Calcium</keyword>
<dbReference type="Proteomes" id="UP000053558">
    <property type="component" value="Unassembled WGS sequence"/>
</dbReference>
<proteinExistence type="predicted"/>
<dbReference type="GO" id="GO:0031267">
    <property type="term" value="F:small GTPase binding"/>
    <property type="evidence" value="ECO:0007669"/>
    <property type="project" value="TreeGrafter"/>
</dbReference>
<comment type="caution">
    <text evidence="5">The sequence shown here is derived from an EMBL/GenBank/DDBJ whole genome shotgun (WGS) entry which is preliminary data.</text>
</comment>
<evidence type="ECO:0000259" key="4">
    <source>
        <dbReference type="PROSITE" id="PS50222"/>
    </source>
</evidence>
<dbReference type="PROSITE" id="PS50222">
    <property type="entry name" value="EF_HAND_2"/>
    <property type="match status" value="1"/>
</dbReference>
<keyword evidence="6" id="KW-1185">Reference proteome</keyword>
<dbReference type="PANTHER" id="PTHR47219:SF20">
    <property type="entry name" value="TBC1 DOMAIN FAMILY MEMBER 2B"/>
    <property type="match status" value="1"/>
</dbReference>
<sequence length="1002" mass="111967">MSVISTQIRNFKEPTREQLNYVFFSMPPPPPPKLGEEELEKMEINAVLSLGVAEGNAEDAYAGKLHLLPPYLAFTSLDRKSVRFTLPLSTIRRVERLNARAGVYALSLATWHGMKIIVQLTSLRPTADLFCSLLRNALKDQLQRGQMKNVKGFVKTCYSELLIASTSSSPENEREDGSLLDDKDGVPSEVAYHGGLGLRFKFPGDPRKLREASKIKLWTTYLRNHGRNLTLLRYPQCTRLVQVGLPNRLRGEMWETLSGSMYLRYANPGMYENLLEEIKGKTSQSFEDIEKDLHRSLPEYAGYQAEEGISALRRVLQAYSLKNPDVGYCQAMNILAAAILIFMSEEQAFWLLEVLCDRLLPGYYSPTMHGTLLDQRVFESVVAKTLPILHDHFMSVDVQLSVASLPWFLSLYINSMPMVFAFRIVDCFFCMGPKVLFQVGLAILKINGEKLLQIQDDGGFLNLMRDYFTTLGDSAHPNSTDPRAKAITNFQELLLVAFREFALITDETILAERRRFRNEIVNSLESFAKRSAVRNLHTMGRFTKNQSGLIYDALYKAICEAPPPPELATVAPPPTLLTTTDAPLDRMETRVGMRTFQVFLSEVATWARDEKIVLNGFQQRIDREIPEHELIHRLFFFWDTSCSGSLTLQDIVSGLDGVMFNDLMENIEWYFNLHDKNKDGYLTRDEVLTLSESFLFIFRHEVGDAYLGAVSRFMTNAFEYGDALLPQEENPETGEMQPKQLESNQPYLNLATFRMVVLADEILESFFEADLSGSFRLEPVPDLELPTTSGNFLGDLWQNIATADNKRIFHKFSDELGKTIGKHQIAYRPAIGRYKSLEEPKARESLLSPSQMHPQRMESPAQSVGDSAASASSVGNTSTSTLVGSSAPSQATGGSSSLTVDASAAGHAGDGSPTSAALSSAASALPAPHERAVNAARTLLERTPFAIDDVGDDDESDLDLLHGEDDDQVMDEVDAFLEENDQGLTDADKELAKDLIHAEPVK</sequence>
<feature type="region of interest" description="Disordered" evidence="2">
    <location>
        <begin position="167"/>
        <end position="186"/>
    </location>
</feature>
<evidence type="ECO:0000256" key="2">
    <source>
        <dbReference type="SAM" id="MobiDB-lite"/>
    </source>
</evidence>
<dbReference type="InterPro" id="IPR018247">
    <property type="entry name" value="EF_Hand_1_Ca_BS"/>
</dbReference>
<feature type="compositionally biased region" description="Polar residues" evidence="2">
    <location>
        <begin position="874"/>
        <end position="900"/>
    </location>
</feature>
<dbReference type="GO" id="GO:0005509">
    <property type="term" value="F:calcium ion binding"/>
    <property type="evidence" value="ECO:0007669"/>
    <property type="project" value="InterPro"/>
</dbReference>
<dbReference type="InterPro" id="IPR002048">
    <property type="entry name" value="EF_hand_dom"/>
</dbReference>
<evidence type="ECO:0000313" key="5">
    <source>
        <dbReference type="EMBL" id="EIW78942.1"/>
    </source>
</evidence>
<dbReference type="Gene3D" id="1.10.10.750">
    <property type="entry name" value="Ypt/Rab-GAP domain of gyp1p, domain 1"/>
    <property type="match status" value="1"/>
</dbReference>
<name>A0A5M3MIA4_CONPW</name>
<dbReference type="Gene3D" id="1.10.472.80">
    <property type="entry name" value="Ypt/Rab-GAP domain of gyp1p, domain 3"/>
    <property type="match status" value="1"/>
</dbReference>
<dbReference type="AlphaFoldDB" id="A0A5M3MIA4"/>
<dbReference type="GO" id="GO:0005096">
    <property type="term" value="F:GTPase activator activity"/>
    <property type="evidence" value="ECO:0007669"/>
    <property type="project" value="TreeGrafter"/>
</dbReference>
<dbReference type="InterPro" id="IPR000195">
    <property type="entry name" value="Rab-GAP-TBC_dom"/>
</dbReference>
<gene>
    <name evidence="5" type="ORF">CONPUDRAFT_126692</name>
</gene>
<feature type="compositionally biased region" description="Basic and acidic residues" evidence="2">
    <location>
        <begin position="171"/>
        <end position="186"/>
    </location>
</feature>
<dbReference type="SMART" id="SM00164">
    <property type="entry name" value="TBC"/>
    <property type="match status" value="1"/>
</dbReference>
<dbReference type="EMBL" id="JH711581">
    <property type="protein sequence ID" value="EIW78942.1"/>
    <property type="molecule type" value="Genomic_DNA"/>
</dbReference>
<dbReference type="PROSITE" id="PS00018">
    <property type="entry name" value="EF_HAND_1"/>
    <property type="match status" value="2"/>
</dbReference>
<evidence type="ECO:0000259" key="3">
    <source>
        <dbReference type="PROSITE" id="PS50086"/>
    </source>
</evidence>
<dbReference type="InterPro" id="IPR050302">
    <property type="entry name" value="Rab_GAP_TBC_domain"/>
</dbReference>
<dbReference type="OrthoDB" id="17687at2759"/>
<reference evidence="6" key="1">
    <citation type="journal article" date="2012" name="Science">
        <title>The Paleozoic origin of enzymatic lignin decomposition reconstructed from 31 fungal genomes.</title>
        <authorList>
            <person name="Floudas D."/>
            <person name="Binder M."/>
            <person name="Riley R."/>
            <person name="Barry K."/>
            <person name="Blanchette R.A."/>
            <person name="Henrissat B."/>
            <person name="Martinez A.T."/>
            <person name="Otillar R."/>
            <person name="Spatafora J.W."/>
            <person name="Yadav J.S."/>
            <person name="Aerts A."/>
            <person name="Benoit I."/>
            <person name="Boyd A."/>
            <person name="Carlson A."/>
            <person name="Copeland A."/>
            <person name="Coutinho P.M."/>
            <person name="de Vries R.P."/>
            <person name="Ferreira P."/>
            <person name="Findley K."/>
            <person name="Foster B."/>
            <person name="Gaskell J."/>
            <person name="Glotzer D."/>
            <person name="Gorecki P."/>
            <person name="Heitman J."/>
            <person name="Hesse C."/>
            <person name="Hori C."/>
            <person name="Igarashi K."/>
            <person name="Jurgens J.A."/>
            <person name="Kallen N."/>
            <person name="Kersten P."/>
            <person name="Kohler A."/>
            <person name="Kuees U."/>
            <person name="Kumar T.K.A."/>
            <person name="Kuo A."/>
            <person name="LaButti K."/>
            <person name="Larrondo L.F."/>
            <person name="Lindquist E."/>
            <person name="Ling A."/>
            <person name="Lombard V."/>
            <person name="Lucas S."/>
            <person name="Lundell T."/>
            <person name="Martin R."/>
            <person name="McLaughlin D.J."/>
            <person name="Morgenstern I."/>
            <person name="Morin E."/>
            <person name="Murat C."/>
            <person name="Nagy L.G."/>
            <person name="Nolan M."/>
            <person name="Ohm R.A."/>
            <person name="Patyshakuliyeva A."/>
            <person name="Rokas A."/>
            <person name="Ruiz-Duenas F.J."/>
            <person name="Sabat G."/>
            <person name="Salamov A."/>
            <person name="Samejima M."/>
            <person name="Schmutz J."/>
            <person name="Slot J.C."/>
            <person name="St John F."/>
            <person name="Stenlid J."/>
            <person name="Sun H."/>
            <person name="Sun S."/>
            <person name="Syed K."/>
            <person name="Tsang A."/>
            <person name="Wiebenga A."/>
            <person name="Young D."/>
            <person name="Pisabarro A."/>
            <person name="Eastwood D.C."/>
            <person name="Martin F."/>
            <person name="Cullen D."/>
            <person name="Grigoriev I.V."/>
            <person name="Hibbett D.S."/>
        </authorList>
    </citation>
    <scope>NUCLEOTIDE SEQUENCE [LARGE SCALE GENOMIC DNA]</scope>
    <source>
        <strain evidence="6">RWD-64-598 SS2</strain>
    </source>
</reference>
<evidence type="ECO:0000256" key="1">
    <source>
        <dbReference type="ARBA" id="ARBA00022837"/>
    </source>
</evidence>
<dbReference type="OMA" id="IYMSETQ"/>
<dbReference type="InterPro" id="IPR035969">
    <property type="entry name" value="Rab-GAP_TBC_sf"/>
</dbReference>
<protein>
    <submittedName>
        <fullName evidence="5">TBC-domain-containing protein</fullName>
    </submittedName>
</protein>
<dbReference type="RefSeq" id="XP_007770692.1">
    <property type="nucleotide sequence ID" value="XM_007772502.1"/>
</dbReference>
<evidence type="ECO:0000313" key="6">
    <source>
        <dbReference type="Proteomes" id="UP000053558"/>
    </source>
</evidence>
<dbReference type="InterPro" id="IPR011992">
    <property type="entry name" value="EF-hand-dom_pair"/>
</dbReference>
<dbReference type="GeneID" id="19200000"/>
<dbReference type="Gene3D" id="1.10.238.10">
    <property type="entry name" value="EF-hand"/>
    <property type="match status" value="1"/>
</dbReference>
<dbReference type="PANTHER" id="PTHR47219">
    <property type="entry name" value="RAB GTPASE-ACTIVATING PROTEIN 1-LIKE"/>
    <property type="match status" value="1"/>
</dbReference>